<gene>
    <name evidence="1" type="ORF">L6164_020527</name>
</gene>
<keyword evidence="2" id="KW-1185">Reference proteome</keyword>
<proteinExistence type="predicted"/>
<sequence>MELCTLKAISKLHNPPPPLASASSHCYLLPPKPSVCLRQIPITRTAGLLSRPIYLSNLLPRATASEESSGGPSWYIDKKEDEKRDGGIITGDAPTADKKTFNETVTFEETKDESPVDEQVQPFAFLDNLNIKFDTDDTTSILLYGGGAIAALWLTSAVVSAIDSIPLFPKFLEVVGLAYTLWFTYRYLLFKQNRDELAAKIEELKEQVLGSDDDD</sequence>
<name>A0ACB9MVT8_BAUVA</name>
<protein>
    <submittedName>
        <fullName evidence="1">Uncharacterized protein</fullName>
    </submittedName>
</protein>
<dbReference type="EMBL" id="CM039433">
    <property type="protein sequence ID" value="KAI4328146.1"/>
    <property type="molecule type" value="Genomic_DNA"/>
</dbReference>
<reference evidence="1 2" key="1">
    <citation type="journal article" date="2022" name="DNA Res.">
        <title>Chromosomal-level genome assembly of the orchid tree Bauhinia variegata (Leguminosae; Cercidoideae) supports the allotetraploid origin hypothesis of Bauhinia.</title>
        <authorList>
            <person name="Zhong Y."/>
            <person name="Chen Y."/>
            <person name="Zheng D."/>
            <person name="Pang J."/>
            <person name="Liu Y."/>
            <person name="Luo S."/>
            <person name="Meng S."/>
            <person name="Qian L."/>
            <person name="Wei D."/>
            <person name="Dai S."/>
            <person name="Zhou R."/>
        </authorList>
    </citation>
    <scope>NUCLEOTIDE SEQUENCE [LARGE SCALE GENOMIC DNA]</scope>
    <source>
        <strain evidence="1">BV-YZ2020</strain>
    </source>
</reference>
<evidence type="ECO:0000313" key="2">
    <source>
        <dbReference type="Proteomes" id="UP000828941"/>
    </source>
</evidence>
<dbReference type="Proteomes" id="UP000828941">
    <property type="component" value="Chromosome 8"/>
</dbReference>
<accession>A0ACB9MVT8</accession>
<organism evidence="1 2">
    <name type="scientific">Bauhinia variegata</name>
    <name type="common">Purple orchid tree</name>
    <name type="synonym">Phanera variegata</name>
    <dbReference type="NCBI Taxonomy" id="167791"/>
    <lineage>
        <taxon>Eukaryota</taxon>
        <taxon>Viridiplantae</taxon>
        <taxon>Streptophyta</taxon>
        <taxon>Embryophyta</taxon>
        <taxon>Tracheophyta</taxon>
        <taxon>Spermatophyta</taxon>
        <taxon>Magnoliopsida</taxon>
        <taxon>eudicotyledons</taxon>
        <taxon>Gunneridae</taxon>
        <taxon>Pentapetalae</taxon>
        <taxon>rosids</taxon>
        <taxon>fabids</taxon>
        <taxon>Fabales</taxon>
        <taxon>Fabaceae</taxon>
        <taxon>Cercidoideae</taxon>
        <taxon>Cercideae</taxon>
        <taxon>Bauhiniinae</taxon>
        <taxon>Bauhinia</taxon>
    </lineage>
</organism>
<evidence type="ECO:0000313" key="1">
    <source>
        <dbReference type="EMBL" id="KAI4328146.1"/>
    </source>
</evidence>
<comment type="caution">
    <text evidence="1">The sequence shown here is derived from an EMBL/GenBank/DDBJ whole genome shotgun (WGS) entry which is preliminary data.</text>
</comment>